<organism evidence="2 3">
    <name type="scientific">Didymodactylos carnosus</name>
    <dbReference type="NCBI Taxonomy" id="1234261"/>
    <lineage>
        <taxon>Eukaryota</taxon>
        <taxon>Metazoa</taxon>
        <taxon>Spiralia</taxon>
        <taxon>Gnathifera</taxon>
        <taxon>Rotifera</taxon>
        <taxon>Eurotatoria</taxon>
        <taxon>Bdelloidea</taxon>
        <taxon>Philodinida</taxon>
        <taxon>Philodinidae</taxon>
        <taxon>Didymodactylos</taxon>
    </lineage>
</organism>
<proteinExistence type="predicted"/>
<dbReference type="InterPro" id="IPR027417">
    <property type="entry name" value="P-loop_NTPase"/>
</dbReference>
<dbReference type="EMBL" id="CAJNOK010056293">
    <property type="protein sequence ID" value="CAF1622297.1"/>
    <property type="molecule type" value="Genomic_DNA"/>
</dbReference>
<dbReference type="SUPFAM" id="SSF52540">
    <property type="entry name" value="P-loop containing nucleoside triphosphate hydrolases"/>
    <property type="match status" value="1"/>
</dbReference>
<dbReference type="AlphaFoldDB" id="A0A8S2WF38"/>
<evidence type="ECO:0000313" key="1">
    <source>
        <dbReference type="EMBL" id="CAF1622297.1"/>
    </source>
</evidence>
<accession>A0A8S2WF38</accession>
<feature type="non-terminal residue" evidence="2">
    <location>
        <position position="1"/>
    </location>
</feature>
<dbReference type="Proteomes" id="UP000677228">
    <property type="component" value="Unassembled WGS sequence"/>
</dbReference>
<evidence type="ECO:0008006" key="4">
    <source>
        <dbReference type="Google" id="ProtNLM"/>
    </source>
</evidence>
<evidence type="ECO:0000313" key="3">
    <source>
        <dbReference type="Proteomes" id="UP000682733"/>
    </source>
</evidence>
<sequence>VASGDFPHFLIYGPNSAGKKTRITCVLNELYGNDGIQSLRLESHQFTIPPNKKKSVQLFDLYFPTFIYNITLPPELAKRIAKKSNRNLRRALLI</sequence>
<evidence type="ECO:0000313" key="2">
    <source>
        <dbReference type="EMBL" id="CAF4442565.1"/>
    </source>
</evidence>
<dbReference type="Gene3D" id="1.10.8.60">
    <property type="match status" value="1"/>
</dbReference>
<gene>
    <name evidence="1" type="ORF">OVA965_LOCUS43266</name>
    <name evidence="2" type="ORF">TMI583_LOCUS45453</name>
</gene>
<reference evidence="2" key="1">
    <citation type="submission" date="2021-02" db="EMBL/GenBank/DDBJ databases">
        <authorList>
            <person name="Nowell W R."/>
        </authorList>
    </citation>
    <scope>NUCLEOTIDE SEQUENCE</scope>
</reference>
<dbReference type="EMBL" id="CAJOBA010081258">
    <property type="protein sequence ID" value="CAF4442565.1"/>
    <property type="molecule type" value="Genomic_DNA"/>
</dbReference>
<dbReference type="Pfam" id="PF21960">
    <property type="entry name" value="RCF1-5-like_lid"/>
    <property type="match status" value="1"/>
</dbReference>
<dbReference type="Proteomes" id="UP000682733">
    <property type="component" value="Unassembled WGS sequence"/>
</dbReference>
<protein>
    <recommendedName>
        <fullName evidence="4">Replication factor C subunit 5</fullName>
    </recommendedName>
</protein>
<name>A0A8S2WF38_9BILA</name>
<comment type="caution">
    <text evidence="2">The sequence shown here is derived from an EMBL/GenBank/DDBJ whole genome shotgun (WGS) entry which is preliminary data.</text>
</comment>